<organism evidence="1 2">
    <name type="scientific">Hydnum rufescens UP504</name>
    <dbReference type="NCBI Taxonomy" id="1448309"/>
    <lineage>
        <taxon>Eukaryota</taxon>
        <taxon>Fungi</taxon>
        <taxon>Dikarya</taxon>
        <taxon>Basidiomycota</taxon>
        <taxon>Agaricomycotina</taxon>
        <taxon>Agaricomycetes</taxon>
        <taxon>Cantharellales</taxon>
        <taxon>Hydnaceae</taxon>
        <taxon>Hydnum</taxon>
    </lineage>
</organism>
<name>A0A9P6B5A4_9AGAM</name>
<dbReference type="EMBL" id="MU128933">
    <property type="protein sequence ID" value="KAF9517200.1"/>
    <property type="molecule type" value="Genomic_DNA"/>
</dbReference>
<sequence length="85" mass="9107">MPDTGPCHHSLDGPILAAPPLPVATVVFARSEKVQIAVGFLATDIFGCPRKILICPARSHLSLRLPAPMHRGSPNWKCLTVDEIG</sequence>
<evidence type="ECO:0000313" key="2">
    <source>
        <dbReference type="Proteomes" id="UP000886523"/>
    </source>
</evidence>
<comment type="caution">
    <text evidence="1">The sequence shown here is derived from an EMBL/GenBank/DDBJ whole genome shotgun (WGS) entry which is preliminary data.</text>
</comment>
<reference evidence="1" key="1">
    <citation type="journal article" date="2020" name="Nat. Commun.">
        <title>Large-scale genome sequencing of mycorrhizal fungi provides insights into the early evolution of symbiotic traits.</title>
        <authorList>
            <person name="Miyauchi S."/>
            <person name="Kiss E."/>
            <person name="Kuo A."/>
            <person name="Drula E."/>
            <person name="Kohler A."/>
            <person name="Sanchez-Garcia M."/>
            <person name="Morin E."/>
            <person name="Andreopoulos B."/>
            <person name="Barry K.W."/>
            <person name="Bonito G."/>
            <person name="Buee M."/>
            <person name="Carver A."/>
            <person name="Chen C."/>
            <person name="Cichocki N."/>
            <person name="Clum A."/>
            <person name="Culley D."/>
            <person name="Crous P.W."/>
            <person name="Fauchery L."/>
            <person name="Girlanda M."/>
            <person name="Hayes R.D."/>
            <person name="Keri Z."/>
            <person name="LaButti K."/>
            <person name="Lipzen A."/>
            <person name="Lombard V."/>
            <person name="Magnuson J."/>
            <person name="Maillard F."/>
            <person name="Murat C."/>
            <person name="Nolan M."/>
            <person name="Ohm R.A."/>
            <person name="Pangilinan J."/>
            <person name="Pereira M.F."/>
            <person name="Perotto S."/>
            <person name="Peter M."/>
            <person name="Pfister S."/>
            <person name="Riley R."/>
            <person name="Sitrit Y."/>
            <person name="Stielow J.B."/>
            <person name="Szollosi G."/>
            <person name="Zifcakova L."/>
            <person name="Stursova M."/>
            <person name="Spatafora J.W."/>
            <person name="Tedersoo L."/>
            <person name="Vaario L.M."/>
            <person name="Yamada A."/>
            <person name="Yan M."/>
            <person name="Wang P."/>
            <person name="Xu J."/>
            <person name="Bruns T."/>
            <person name="Baldrian P."/>
            <person name="Vilgalys R."/>
            <person name="Dunand C."/>
            <person name="Henrissat B."/>
            <person name="Grigoriev I.V."/>
            <person name="Hibbett D."/>
            <person name="Nagy L.G."/>
            <person name="Martin F.M."/>
        </authorList>
    </citation>
    <scope>NUCLEOTIDE SEQUENCE</scope>
    <source>
        <strain evidence="1">UP504</strain>
    </source>
</reference>
<proteinExistence type="predicted"/>
<dbReference type="Proteomes" id="UP000886523">
    <property type="component" value="Unassembled WGS sequence"/>
</dbReference>
<evidence type="ECO:0000313" key="1">
    <source>
        <dbReference type="EMBL" id="KAF9517200.1"/>
    </source>
</evidence>
<gene>
    <name evidence="1" type="ORF">BS47DRAFT_1339929</name>
</gene>
<protein>
    <submittedName>
        <fullName evidence="1">Uncharacterized protein</fullName>
    </submittedName>
</protein>
<accession>A0A9P6B5A4</accession>
<keyword evidence="2" id="KW-1185">Reference proteome</keyword>
<dbReference type="AlphaFoldDB" id="A0A9P6B5A4"/>